<evidence type="ECO:0000256" key="1">
    <source>
        <dbReference type="SAM" id="Phobius"/>
    </source>
</evidence>
<protein>
    <recommendedName>
        <fullName evidence="2">DUF4178 domain-containing protein</fullName>
    </recommendedName>
</protein>
<keyword evidence="1" id="KW-0812">Transmembrane</keyword>
<dbReference type="InterPro" id="IPR025235">
    <property type="entry name" value="DUF4178"/>
</dbReference>
<accession>A0A0A0EFY4</accession>
<dbReference type="EMBL" id="AQQX01000002">
    <property type="protein sequence ID" value="KGM49294.1"/>
    <property type="molecule type" value="Genomic_DNA"/>
</dbReference>
<keyword evidence="1" id="KW-1133">Transmembrane helix</keyword>
<sequence length="431" mass="47550">MTLAAQTHTINCTACGAGLDVLGGGRVTTHICGYCGAALDAVHGYKVLREYSGMSRPDTPFALGMQAEIEGVTFTIIGTLGWEERWQGQVWTWVDHQLFSPTHGYAWMSVEEGHLVFTRKYRGPVSPGFITPAQVERAESRPTARAGGARYRYYETSTAQITFAEGEFTWMPRIGDTATAVSLLGDRTMLSFQQSATEREVEVSSYLPPQTYLDFGAELPSGRSRNHPLMPYKALNTQPFFWVSALLMGIAAALLGFVLSTMPGTLVARVQDIPVSTLPQEVPFAIADTERLTKVRVNTNVSNSWAYMDIAVTGPDDQPVFEAGREVGYYHGRDADGRWTEGSTRTTLLFHAPEPGDYTVELEVSEAGTWLREGAALTVVGVEVFESESSGKWLFMLAAIFAVVPALFLLRRMLALRRKWSGSDWVDEEDD</sequence>
<name>A0A0A0EFY4_9RHOB</name>
<gene>
    <name evidence="3" type="ORF">ATO9_04485</name>
</gene>
<comment type="caution">
    <text evidence="3">The sequence shown here is derived from an EMBL/GenBank/DDBJ whole genome shotgun (WGS) entry which is preliminary data.</text>
</comment>
<dbReference type="eggNOG" id="COG1656">
    <property type="taxonomic scope" value="Bacteria"/>
</dbReference>
<feature type="transmembrane region" description="Helical" evidence="1">
    <location>
        <begin position="393"/>
        <end position="410"/>
    </location>
</feature>
<dbReference type="Pfam" id="PF13785">
    <property type="entry name" value="DUF4178"/>
    <property type="match status" value="1"/>
</dbReference>
<dbReference type="AlphaFoldDB" id="A0A0A0EFY4"/>
<proteinExistence type="predicted"/>
<dbReference type="Proteomes" id="UP000030004">
    <property type="component" value="Unassembled WGS sequence"/>
</dbReference>
<feature type="domain" description="DUF4178" evidence="2">
    <location>
        <begin position="67"/>
        <end position="209"/>
    </location>
</feature>
<dbReference type="OrthoDB" id="228033at2"/>
<organism evidence="3 4">
    <name type="scientific">Pseudooceanicola atlanticus</name>
    <dbReference type="NCBI Taxonomy" id="1461694"/>
    <lineage>
        <taxon>Bacteria</taxon>
        <taxon>Pseudomonadati</taxon>
        <taxon>Pseudomonadota</taxon>
        <taxon>Alphaproteobacteria</taxon>
        <taxon>Rhodobacterales</taxon>
        <taxon>Paracoccaceae</taxon>
        <taxon>Pseudooceanicola</taxon>
    </lineage>
</organism>
<feature type="transmembrane region" description="Helical" evidence="1">
    <location>
        <begin position="240"/>
        <end position="259"/>
    </location>
</feature>
<dbReference type="RefSeq" id="WP_043745851.1">
    <property type="nucleotide sequence ID" value="NZ_AQQX01000002.1"/>
</dbReference>
<keyword evidence="4" id="KW-1185">Reference proteome</keyword>
<dbReference type="STRING" id="1461694.ATO9_04485"/>
<evidence type="ECO:0000313" key="3">
    <source>
        <dbReference type="EMBL" id="KGM49294.1"/>
    </source>
</evidence>
<reference evidence="3 4" key="1">
    <citation type="journal article" date="2015" name="Antonie Van Leeuwenhoek">
        <title>Pseudooceanicola atlanticus gen. nov. sp. nov., isolated from surface seawater of the Atlantic Ocean and reclassification of Oceanicola batsensis, Oceanicola marinus, Oceanicola nitratireducens, Oceanicola nanhaiensis, Oceanicola antarcticus and Oceanicola flagellatus, as Pseudooceanicola batsensis comb. nov., Pseudooceanicola marinus comb. nov., Pseudooceanicola nitratireducens comb. nov., Pseudooceanicola nanhaiensis comb. nov., Pseudooceanicola antarcticus comb. nov., and Pseudooceanicola flagellatus comb. nov.</title>
        <authorList>
            <person name="Lai Q."/>
            <person name="Li G."/>
            <person name="Liu X."/>
            <person name="Du Y."/>
            <person name="Sun F."/>
            <person name="Shao Z."/>
        </authorList>
    </citation>
    <scope>NUCLEOTIDE SEQUENCE [LARGE SCALE GENOMIC DNA]</scope>
    <source>
        <strain evidence="3 4">22II-s11g</strain>
    </source>
</reference>
<evidence type="ECO:0000313" key="4">
    <source>
        <dbReference type="Proteomes" id="UP000030004"/>
    </source>
</evidence>
<evidence type="ECO:0000259" key="2">
    <source>
        <dbReference type="Pfam" id="PF13785"/>
    </source>
</evidence>
<keyword evidence="1" id="KW-0472">Membrane</keyword>